<protein>
    <submittedName>
        <fullName evidence="1">Uncharacterized protein</fullName>
    </submittedName>
</protein>
<gene>
    <name evidence="1" type="ORF">ERS852425_01964</name>
</gene>
<dbReference type="EMBL" id="CYXT01000014">
    <property type="protein sequence ID" value="CUM99957.1"/>
    <property type="molecule type" value="Genomic_DNA"/>
</dbReference>
<organism evidence="1 2">
    <name type="scientific">Anaerostipes hadrus</name>
    <dbReference type="NCBI Taxonomy" id="649756"/>
    <lineage>
        <taxon>Bacteria</taxon>
        <taxon>Bacillati</taxon>
        <taxon>Bacillota</taxon>
        <taxon>Clostridia</taxon>
        <taxon>Lachnospirales</taxon>
        <taxon>Lachnospiraceae</taxon>
        <taxon>Anaerostipes</taxon>
    </lineage>
</organism>
<proteinExistence type="predicted"/>
<dbReference type="RefSeq" id="WP_044925130.1">
    <property type="nucleotide sequence ID" value="NZ_CYXT01000014.1"/>
</dbReference>
<evidence type="ECO:0000313" key="1">
    <source>
        <dbReference type="EMBL" id="CUM99957.1"/>
    </source>
</evidence>
<dbReference type="AlphaFoldDB" id="A0A173TDA1"/>
<sequence length="112" mass="12774">MAGGASLLVVFLIGTIGFSAWLTATAKHEYVTDTVYCTDRRKEQTMTLAGTVAVSGIKYVSTFKYKGEKIKLKDKNIYNHVKINKKYRVKIKVETYKNGTKWYEIQKIIAEK</sequence>
<reference evidence="1 2" key="1">
    <citation type="submission" date="2015-09" db="EMBL/GenBank/DDBJ databases">
        <authorList>
            <consortium name="Pathogen Informatics"/>
        </authorList>
    </citation>
    <scope>NUCLEOTIDE SEQUENCE [LARGE SCALE GENOMIC DNA]</scope>
    <source>
        <strain evidence="1 2">2789STDY5608868</strain>
    </source>
</reference>
<accession>A0A173TDA1</accession>
<dbReference type="Proteomes" id="UP000095598">
    <property type="component" value="Unassembled WGS sequence"/>
</dbReference>
<evidence type="ECO:0000313" key="2">
    <source>
        <dbReference type="Proteomes" id="UP000095598"/>
    </source>
</evidence>
<name>A0A173TDA1_ANAHA</name>